<keyword evidence="2" id="KW-1185">Reference proteome</keyword>
<sequence length="126" mass="13599">MTSSQQLVLRLVDDFPLLAPLMADHLADQGGELLPYLFLPDVARWAQDLLTDDPVTVGAVTDWLEREFVHAEAPEKDLIGLGFVEAIPYPPEGAALLLRLGPELTQVAGELGLLPTELDSGADDPT</sequence>
<protein>
    <submittedName>
        <fullName evidence="1">Uncharacterized protein</fullName>
    </submittedName>
</protein>
<gene>
    <name evidence="1" type="ORF">JI751_16765</name>
</gene>
<dbReference type="RefSeq" id="WP_201939096.1">
    <property type="nucleotide sequence ID" value="NZ_JAERSG010000005.1"/>
</dbReference>
<evidence type="ECO:0000313" key="1">
    <source>
        <dbReference type="EMBL" id="MBL0749275.1"/>
    </source>
</evidence>
<organism evidence="1 2">
    <name type="scientific">Nocardioides baculatus</name>
    <dbReference type="NCBI Taxonomy" id="2801337"/>
    <lineage>
        <taxon>Bacteria</taxon>
        <taxon>Bacillati</taxon>
        <taxon>Actinomycetota</taxon>
        <taxon>Actinomycetes</taxon>
        <taxon>Propionibacteriales</taxon>
        <taxon>Nocardioidaceae</taxon>
        <taxon>Nocardioides</taxon>
    </lineage>
</organism>
<dbReference type="EMBL" id="JAERSG010000005">
    <property type="protein sequence ID" value="MBL0749275.1"/>
    <property type="molecule type" value="Genomic_DNA"/>
</dbReference>
<reference evidence="1 2" key="1">
    <citation type="submission" date="2021-01" db="EMBL/GenBank/DDBJ databases">
        <title>Genome seq and assembly of Nocardiodes sp. G10.</title>
        <authorList>
            <person name="Chhetri G."/>
        </authorList>
    </citation>
    <scope>NUCLEOTIDE SEQUENCE [LARGE SCALE GENOMIC DNA]</scope>
    <source>
        <strain evidence="1 2">G10</strain>
    </source>
</reference>
<dbReference type="Proteomes" id="UP000636918">
    <property type="component" value="Unassembled WGS sequence"/>
</dbReference>
<accession>A0ABS1LC65</accession>
<proteinExistence type="predicted"/>
<comment type="caution">
    <text evidence="1">The sequence shown here is derived from an EMBL/GenBank/DDBJ whole genome shotgun (WGS) entry which is preliminary data.</text>
</comment>
<name>A0ABS1LC65_9ACTN</name>
<evidence type="ECO:0000313" key="2">
    <source>
        <dbReference type="Proteomes" id="UP000636918"/>
    </source>
</evidence>